<organism evidence="1 2">
    <name type="scientific">Diphasiastrum complanatum</name>
    <name type="common">Issler's clubmoss</name>
    <name type="synonym">Lycopodium complanatum</name>
    <dbReference type="NCBI Taxonomy" id="34168"/>
    <lineage>
        <taxon>Eukaryota</taxon>
        <taxon>Viridiplantae</taxon>
        <taxon>Streptophyta</taxon>
        <taxon>Embryophyta</taxon>
        <taxon>Tracheophyta</taxon>
        <taxon>Lycopodiopsida</taxon>
        <taxon>Lycopodiales</taxon>
        <taxon>Lycopodiaceae</taxon>
        <taxon>Lycopodioideae</taxon>
        <taxon>Diphasiastrum</taxon>
    </lineage>
</organism>
<reference evidence="2" key="1">
    <citation type="journal article" date="2024" name="Proc. Natl. Acad. Sci. U.S.A.">
        <title>Extraordinary preservation of gene collinearity over three hundred million years revealed in homosporous lycophytes.</title>
        <authorList>
            <person name="Li C."/>
            <person name="Wickell D."/>
            <person name="Kuo L.Y."/>
            <person name="Chen X."/>
            <person name="Nie B."/>
            <person name="Liao X."/>
            <person name="Peng D."/>
            <person name="Ji J."/>
            <person name="Jenkins J."/>
            <person name="Williams M."/>
            <person name="Shu S."/>
            <person name="Plott C."/>
            <person name="Barry K."/>
            <person name="Rajasekar S."/>
            <person name="Grimwood J."/>
            <person name="Han X."/>
            <person name="Sun S."/>
            <person name="Hou Z."/>
            <person name="He W."/>
            <person name="Dai G."/>
            <person name="Sun C."/>
            <person name="Schmutz J."/>
            <person name="Leebens-Mack J.H."/>
            <person name="Li F.W."/>
            <person name="Wang L."/>
        </authorList>
    </citation>
    <scope>NUCLEOTIDE SEQUENCE [LARGE SCALE GENOMIC DNA]</scope>
    <source>
        <strain evidence="2">cv. PW_Plant_1</strain>
    </source>
</reference>
<evidence type="ECO:0000313" key="1">
    <source>
        <dbReference type="EMBL" id="KAJ7530907.1"/>
    </source>
</evidence>
<keyword evidence="2" id="KW-1185">Reference proteome</keyword>
<accession>A0ACC2BMA9</accession>
<sequence>MRNSKSRLKAPSSSQIYSISVRKRKLLAGESSTGRPFTTYEVVCAHIWQRVTIAREVADKEKSRLFIGIDIRGRFASYPQYYFGNGAIFTSAIAPVAELKKERLSHTANLVQKAIADFKEDKVQAVLGFLSDKSKDYHCLRFNSVTDMVVRSSPRLRMYETDFGWGRPIAVTFDIKLNHDGAILKYHF</sequence>
<comment type="caution">
    <text evidence="1">The sequence shown here is derived from an EMBL/GenBank/DDBJ whole genome shotgun (WGS) entry which is preliminary data.</text>
</comment>
<proteinExistence type="predicted"/>
<evidence type="ECO:0000313" key="2">
    <source>
        <dbReference type="Proteomes" id="UP001162992"/>
    </source>
</evidence>
<dbReference type="Proteomes" id="UP001162992">
    <property type="component" value="Chromosome 14"/>
</dbReference>
<dbReference type="EMBL" id="CM055105">
    <property type="protein sequence ID" value="KAJ7530907.1"/>
    <property type="molecule type" value="Genomic_DNA"/>
</dbReference>
<protein>
    <submittedName>
        <fullName evidence="1">Uncharacterized protein</fullName>
    </submittedName>
</protein>
<name>A0ACC2BMA9_DIPCM</name>
<gene>
    <name evidence="1" type="ORF">O6H91_14G024300</name>
</gene>